<proteinExistence type="inferred from homology"/>
<dbReference type="InterPro" id="IPR016161">
    <property type="entry name" value="Ald_DH/histidinol_DH"/>
</dbReference>
<dbReference type="FunFam" id="3.40.605.10:FF:000026">
    <property type="entry name" value="Aldehyde dehydrogenase, putative"/>
    <property type="match status" value="1"/>
</dbReference>
<dbReference type="Gene3D" id="3.40.605.10">
    <property type="entry name" value="Aldehyde Dehydrogenase, Chain A, domain 1"/>
    <property type="match status" value="1"/>
</dbReference>
<keyword evidence="2" id="KW-0560">Oxidoreductase</keyword>
<dbReference type="PANTHER" id="PTHR42804">
    <property type="entry name" value="ALDEHYDE DEHYDROGENASE"/>
    <property type="match status" value="1"/>
</dbReference>
<comment type="caution">
    <text evidence="4">The sequence shown here is derived from an EMBL/GenBank/DDBJ whole genome shotgun (WGS) entry which is preliminary data.</text>
</comment>
<gene>
    <name evidence="4" type="ORF">BV510_29445</name>
</gene>
<dbReference type="InterPro" id="IPR016162">
    <property type="entry name" value="Ald_DH_N"/>
</dbReference>
<dbReference type="AlphaFoldDB" id="A0A1T3VSC6"/>
<protein>
    <recommendedName>
        <fullName evidence="3">Aldehyde dehydrogenase domain-containing protein</fullName>
    </recommendedName>
</protein>
<comment type="similarity">
    <text evidence="1">Belongs to the aldehyde dehydrogenase family.</text>
</comment>
<dbReference type="Gene3D" id="3.40.309.10">
    <property type="entry name" value="Aldehyde Dehydrogenase, Chain A, domain 2"/>
    <property type="match status" value="1"/>
</dbReference>
<evidence type="ECO:0000256" key="2">
    <source>
        <dbReference type="ARBA" id="ARBA00023002"/>
    </source>
</evidence>
<organism evidence="4 5">
    <name type="scientific">Mycolicibacterium diernhoferi</name>
    <dbReference type="NCBI Taxonomy" id="1801"/>
    <lineage>
        <taxon>Bacteria</taxon>
        <taxon>Bacillati</taxon>
        <taxon>Actinomycetota</taxon>
        <taxon>Actinomycetes</taxon>
        <taxon>Mycobacteriales</taxon>
        <taxon>Mycobacteriaceae</taxon>
        <taxon>Mycolicibacterium</taxon>
    </lineage>
</organism>
<evidence type="ECO:0000313" key="4">
    <source>
        <dbReference type="EMBL" id="OPE45038.1"/>
    </source>
</evidence>
<sequence>DDTAIAFARQVQTGQLDINGGKYNPAAPFGGYKKSGIGRELGRIGFEEFLQVKSLQLP</sequence>
<dbReference type="InterPro" id="IPR016163">
    <property type="entry name" value="Ald_DH_C"/>
</dbReference>
<evidence type="ECO:0000256" key="1">
    <source>
        <dbReference type="ARBA" id="ARBA00009986"/>
    </source>
</evidence>
<dbReference type="RefSeq" id="WP_131830578.1">
    <property type="nucleotide sequence ID" value="NZ_MIJD01000570.1"/>
</dbReference>
<feature type="non-terminal residue" evidence="4">
    <location>
        <position position="1"/>
    </location>
</feature>
<dbReference type="InterPro" id="IPR015590">
    <property type="entry name" value="Aldehyde_DH_dom"/>
</dbReference>
<dbReference type="Pfam" id="PF00171">
    <property type="entry name" value="Aldedh"/>
    <property type="match status" value="1"/>
</dbReference>
<reference evidence="4 5" key="1">
    <citation type="submission" date="2016-09" db="EMBL/GenBank/DDBJ databases">
        <title>genome sequences of unsequenced Mycobacteria.</title>
        <authorList>
            <person name="Greninger A.L."/>
            <person name="Jerome K.R."/>
            <person name="Mcnair B."/>
            <person name="Wallis C."/>
            <person name="Fang F."/>
        </authorList>
    </citation>
    <scope>NUCLEOTIDE SEQUENCE [LARGE SCALE GENOMIC DNA]</scope>
    <source>
        <strain evidence="4 5">BM1</strain>
    </source>
</reference>
<dbReference type="PANTHER" id="PTHR42804:SF1">
    <property type="entry name" value="ALDEHYDE DEHYDROGENASE-RELATED"/>
    <property type="match status" value="1"/>
</dbReference>
<dbReference type="EMBL" id="MIJD01000570">
    <property type="protein sequence ID" value="OPE45038.1"/>
    <property type="molecule type" value="Genomic_DNA"/>
</dbReference>
<dbReference type="GO" id="GO:0016620">
    <property type="term" value="F:oxidoreductase activity, acting on the aldehyde or oxo group of donors, NAD or NADP as acceptor"/>
    <property type="evidence" value="ECO:0007669"/>
    <property type="project" value="InterPro"/>
</dbReference>
<evidence type="ECO:0000259" key="3">
    <source>
        <dbReference type="Pfam" id="PF00171"/>
    </source>
</evidence>
<accession>A0A1T3VSC6</accession>
<dbReference type="SUPFAM" id="SSF53720">
    <property type="entry name" value="ALDH-like"/>
    <property type="match status" value="1"/>
</dbReference>
<feature type="domain" description="Aldehyde dehydrogenase" evidence="3">
    <location>
        <begin position="2"/>
        <end position="54"/>
    </location>
</feature>
<evidence type="ECO:0000313" key="5">
    <source>
        <dbReference type="Proteomes" id="UP000191039"/>
    </source>
</evidence>
<dbReference type="Proteomes" id="UP000191039">
    <property type="component" value="Unassembled WGS sequence"/>
</dbReference>
<name>A0A1T3VSC6_9MYCO</name>